<reference evidence="2" key="1">
    <citation type="submission" date="2023-06" db="EMBL/GenBank/DDBJ databases">
        <title>Acute promotion of culturable opportunistic pathogens and persistent increase of antibiotic resistance following antibiotic exposure in mouse gut microbiota.</title>
        <authorList>
            <person name="Li L."/>
            <person name="Wang B."/>
            <person name="Sun Y."/>
            <person name="Wang M."/>
            <person name="Xu H."/>
        </authorList>
    </citation>
    <scope>NUCLEOTIDE SEQUENCE</scope>
    <source>
        <strain evidence="2">EPA10_1</strain>
    </source>
</reference>
<evidence type="ECO:0000313" key="2">
    <source>
        <dbReference type="EMBL" id="MDL5356751.1"/>
    </source>
</evidence>
<feature type="compositionally biased region" description="Basic and acidic residues" evidence="1">
    <location>
        <begin position="1"/>
        <end position="15"/>
    </location>
</feature>
<accession>A0AAW7CWQ0</accession>
<dbReference type="Proteomes" id="UP001224739">
    <property type="component" value="Unassembled WGS sequence"/>
</dbReference>
<dbReference type="GeneID" id="83614454"/>
<protein>
    <submittedName>
        <fullName evidence="2">Uncharacterized protein</fullName>
    </submittedName>
</protein>
<dbReference type="AlphaFoldDB" id="A0AAW7CWQ0"/>
<dbReference type="RefSeq" id="WP_242370568.1">
    <property type="nucleotide sequence ID" value="NZ_JASVWJ010000034.1"/>
</dbReference>
<comment type="caution">
    <text evidence="2">The sequence shown here is derived from an EMBL/GenBank/DDBJ whole genome shotgun (WGS) entry which is preliminary data.</text>
</comment>
<evidence type="ECO:0000313" key="3">
    <source>
        <dbReference type="Proteomes" id="UP001224739"/>
    </source>
</evidence>
<gene>
    <name evidence="2" type="ORF">QSH02_18185</name>
</gene>
<evidence type="ECO:0000256" key="1">
    <source>
        <dbReference type="SAM" id="MobiDB-lite"/>
    </source>
</evidence>
<name>A0AAW7CWQ0_9GAMM</name>
<organism evidence="2 3">
    <name type="scientific">Proteus faecis</name>
    <dbReference type="NCBI Taxonomy" id="2050967"/>
    <lineage>
        <taxon>Bacteria</taxon>
        <taxon>Pseudomonadati</taxon>
        <taxon>Pseudomonadota</taxon>
        <taxon>Gammaproteobacteria</taxon>
        <taxon>Enterobacterales</taxon>
        <taxon>Morganellaceae</taxon>
        <taxon>Proteus</taxon>
    </lineage>
</organism>
<sequence length="58" mass="6693">MADKEKDTALIARERNGKKHNRCNGDKKDSITNQYENLRFVTLMKLNLTKRALDQISG</sequence>
<feature type="region of interest" description="Disordered" evidence="1">
    <location>
        <begin position="1"/>
        <end position="29"/>
    </location>
</feature>
<proteinExistence type="predicted"/>
<dbReference type="EMBL" id="JASVWL010000038">
    <property type="protein sequence ID" value="MDL5356751.1"/>
    <property type="molecule type" value="Genomic_DNA"/>
</dbReference>